<name>A0A1U7JHM5_9HYPH</name>
<reference evidence="2 3" key="1">
    <citation type="submission" date="2016-03" db="EMBL/GenBank/DDBJ databases">
        <title>Genome sequence of Nesiotobacter sp. nov., a moderately halophilic alphaproteobacterium isolated from the Yellow Sea, China.</title>
        <authorList>
            <person name="Zhang G."/>
            <person name="Zhang R."/>
        </authorList>
    </citation>
    <scope>NUCLEOTIDE SEQUENCE [LARGE SCALE GENOMIC DNA]</scope>
    <source>
        <strain evidence="2 3">WB1-6</strain>
    </source>
</reference>
<dbReference type="RefSeq" id="WP_036489582.1">
    <property type="nucleotide sequence ID" value="NZ_LVVZ01000014.1"/>
</dbReference>
<dbReference type="STRING" id="197461.A3843_07160"/>
<feature type="domain" description="N-acetyltransferase" evidence="1">
    <location>
        <begin position="11"/>
        <end position="158"/>
    </location>
</feature>
<evidence type="ECO:0000313" key="3">
    <source>
        <dbReference type="Proteomes" id="UP000185783"/>
    </source>
</evidence>
<dbReference type="AlphaFoldDB" id="A0A1U7JHM5"/>
<dbReference type="EMBL" id="LVVZ01000014">
    <property type="protein sequence ID" value="OKL44194.1"/>
    <property type="molecule type" value="Genomic_DNA"/>
</dbReference>
<keyword evidence="3" id="KW-1185">Reference proteome</keyword>
<protein>
    <submittedName>
        <fullName evidence="2">GNAT family acetyltransferase</fullName>
    </submittedName>
</protein>
<dbReference type="Gene3D" id="3.40.630.30">
    <property type="match status" value="1"/>
</dbReference>
<dbReference type="CDD" id="cd04301">
    <property type="entry name" value="NAT_SF"/>
    <property type="match status" value="1"/>
</dbReference>
<evidence type="ECO:0000259" key="1">
    <source>
        <dbReference type="PROSITE" id="PS51186"/>
    </source>
</evidence>
<dbReference type="SUPFAM" id="SSF55729">
    <property type="entry name" value="Acyl-CoA N-acyltransferases (Nat)"/>
    <property type="match status" value="1"/>
</dbReference>
<evidence type="ECO:0000313" key="2">
    <source>
        <dbReference type="EMBL" id="OKL44194.1"/>
    </source>
</evidence>
<keyword evidence="2" id="KW-0808">Transferase</keyword>
<organism evidence="2 3">
    <name type="scientific">Pseudovibrio exalbescens</name>
    <dbReference type="NCBI Taxonomy" id="197461"/>
    <lineage>
        <taxon>Bacteria</taxon>
        <taxon>Pseudomonadati</taxon>
        <taxon>Pseudomonadota</taxon>
        <taxon>Alphaproteobacteria</taxon>
        <taxon>Hyphomicrobiales</taxon>
        <taxon>Stappiaceae</taxon>
        <taxon>Pseudovibrio</taxon>
    </lineage>
</organism>
<dbReference type="PROSITE" id="PS51186">
    <property type="entry name" value="GNAT"/>
    <property type="match status" value="1"/>
</dbReference>
<dbReference type="Pfam" id="PF13527">
    <property type="entry name" value="Acetyltransf_9"/>
    <property type="match status" value="1"/>
</dbReference>
<proteinExistence type="predicted"/>
<dbReference type="Proteomes" id="UP000185783">
    <property type="component" value="Unassembled WGS sequence"/>
</dbReference>
<dbReference type="GO" id="GO:0016747">
    <property type="term" value="F:acyltransferase activity, transferring groups other than amino-acyl groups"/>
    <property type="evidence" value="ECO:0007669"/>
    <property type="project" value="InterPro"/>
</dbReference>
<gene>
    <name evidence="2" type="ORF">A3843_07160</name>
</gene>
<dbReference type="InterPro" id="IPR000182">
    <property type="entry name" value="GNAT_dom"/>
</dbReference>
<comment type="caution">
    <text evidence="2">The sequence shown here is derived from an EMBL/GenBank/DDBJ whole genome shotgun (WGS) entry which is preliminary data.</text>
</comment>
<dbReference type="InterPro" id="IPR016181">
    <property type="entry name" value="Acyl_CoA_acyltransferase"/>
</dbReference>
<accession>A0A1U7JHM5</accession>
<sequence length="179" mass="19614">MQPRDVSTNPITVRPVEEERDATTIRKLVERSFGRDVEAQLVDDLRDCGMLVLERVAVVESGTIVGHIAYSRVTGAGAGHRLNITCLAPVCVEPKLQRHGIGAQMIRETIDDLQGMGEDLVLVLGDPNYYPRFGFDAEVAKKVRAPFAGPIFMALPLTQLGREGLPIEVSYATPFQKLG</sequence>